<gene>
    <name evidence="1" type="ORF">L9F63_010251</name>
</gene>
<evidence type="ECO:0000313" key="2">
    <source>
        <dbReference type="Proteomes" id="UP001233999"/>
    </source>
</evidence>
<evidence type="ECO:0000313" key="1">
    <source>
        <dbReference type="EMBL" id="KAJ9599249.1"/>
    </source>
</evidence>
<sequence length="107" mass="12219">SCASISCLIYHLVTNIQGNYSTDKRTEIAKIIVLFLSQSLCLLICPDLSLYYKPNYVFITLSLQETLDFDAMMKRGMEDGQWEDRNLWKAGIKGKLLYTDQDKGVTV</sequence>
<protein>
    <submittedName>
        <fullName evidence="1">Uncharacterized protein</fullName>
    </submittedName>
</protein>
<name>A0AAD8ERD3_DIPPU</name>
<dbReference type="Proteomes" id="UP001233999">
    <property type="component" value="Unassembled WGS sequence"/>
</dbReference>
<proteinExistence type="predicted"/>
<keyword evidence="2" id="KW-1185">Reference proteome</keyword>
<feature type="non-terminal residue" evidence="1">
    <location>
        <position position="107"/>
    </location>
</feature>
<comment type="caution">
    <text evidence="1">The sequence shown here is derived from an EMBL/GenBank/DDBJ whole genome shotgun (WGS) entry which is preliminary data.</text>
</comment>
<dbReference type="AlphaFoldDB" id="A0AAD8ERD3"/>
<accession>A0AAD8ERD3</accession>
<reference evidence="1" key="1">
    <citation type="journal article" date="2023" name="IScience">
        <title>Live-bearing cockroach genome reveals convergent evolutionary mechanisms linked to viviparity in insects and beyond.</title>
        <authorList>
            <person name="Fouks B."/>
            <person name="Harrison M.C."/>
            <person name="Mikhailova A.A."/>
            <person name="Marchal E."/>
            <person name="English S."/>
            <person name="Carruthers M."/>
            <person name="Jennings E.C."/>
            <person name="Chiamaka E.L."/>
            <person name="Frigard R.A."/>
            <person name="Pippel M."/>
            <person name="Attardo G.M."/>
            <person name="Benoit J.B."/>
            <person name="Bornberg-Bauer E."/>
            <person name="Tobe S.S."/>
        </authorList>
    </citation>
    <scope>NUCLEOTIDE SEQUENCE</scope>
    <source>
        <strain evidence="1">Stay&amp;Tobe</strain>
    </source>
</reference>
<dbReference type="EMBL" id="JASPKZ010000825">
    <property type="protein sequence ID" value="KAJ9599249.1"/>
    <property type="molecule type" value="Genomic_DNA"/>
</dbReference>
<reference evidence="1" key="2">
    <citation type="submission" date="2023-05" db="EMBL/GenBank/DDBJ databases">
        <authorList>
            <person name="Fouks B."/>
        </authorList>
    </citation>
    <scope>NUCLEOTIDE SEQUENCE</scope>
    <source>
        <strain evidence="1">Stay&amp;Tobe</strain>
        <tissue evidence="1">Testes</tissue>
    </source>
</reference>
<organism evidence="1 2">
    <name type="scientific">Diploptera punctata</name>
    <name type="common">Pacific beetle cockroach</name>
    <dbReference type="NCBI Taxonomy" id="6984"/>
    <lineage>
        <taxon>Eukaryota</taxon>
        <taxon>Metazoa</taxon>
        <taxon>Ecdysozoa</taxon>
        <taxon>Arthropoda</taxon>
        <taxon>Hexapoda</taxon>
        <taxon>Insecta</taxon>
        <taxon>Pterygota</taxon>
        <taxon>Neoptera</taxon>
        <taxon>Polyneoptera</taxon>
        <taxon>Dictyoptera</taxon>
        <taxon>Blattodea</taxon>
        <taxon>Blaberoidea</taxon>
        <taxon>Blaberidae</taxon>
        <taxon>Diplopterinae</taxon>
        <taxon>Diploptera</taxon>
    </lineage>
</organism>
<feature type="non-terminal residue" evidence="1">
    <location>
        <position position="1"/>
    </location>
</feature>